<proteinExistence type="predicted"/>
<reference evidence="1 2" key="1">
    <citation type="submission" date="2022-03" db="EMBL/GenBank/DDBJ databases">
        <title>Parabacteroides sp. nov. isolated from swine feces.</title>
        <authorList>
            <person name="Bak J.E."/>
        </authorList>
    </citation>
    <scope>NUCLEOTIDE SEQUENCE [LARGE SCALE GENOMIC DNA]</scope>
    <source>
        <strain evidence="1 2">AGMB00274</strain>
    </source>
</reference>
<name>A0ABT0C1W4_9BACT</name>
<accession>A0ABT0C1W4</accession>
<protein>
    <submittedName>
        <fullName evidence="1">Uncharacterized protein</fullName>
    </submittedName>
</protein>
<keyword evidence="2" id="KW-1185">Reference proteome</keyword>
<gene>
    <name evidence="1" type="ORF">MUN53_10175</name>
</gene>
<dbReference type="Proteomes" id="UP001165444">
    <property type="component" value="Unassembled WGS sequence"/>
</dbReference>
<evidence type="ECO:0000313" key="2">
    <source>
        <dbReference type="Proteomes" id="UP001165444"/>
    </source>
</evidence>
<comment type="caution">
    <text evidence="1">The sequence shown here is derived from an EMBL/GenBank/DDBJ whole genome shotgun (WGS) entry which is preliminary data.</text>
</comment>
<sequence>MPTLTFSSYNTPLFYELNIYQFAVFLPVIPPERLISAIFANMPFQRNERKTLLFRLQIPFFTLPRGILCHATDLLYTHLTKKEKAMGKKGISHRKFSIEFKLSVL</sequence>
<feature type="non-terminal residue" evidence="1">
    <location>
        <position position="105"/>
    </location>
</feature>
<dbReference type="EMBL" id="JAKZMM010000023">
    <property type="protein sequence ID" value="MCJ2380972.1"/>
    <property type="molecule type" value="Genomic_DNA"/>
</dbReference>
<dbReference type="RefSeq" id="WP_243325322.1">
    <property type="nucleotide sequence ID" value="NZ_JAKZMM010000023.1"/>
</dbReference>
<evidence type="ECO:0000313" key="1">
    <source>
        <dbReference type="EMBL" id="MCJ2380972.1"/>
    </source>
</evidence>
<organism evidence="1 2">
    <name type="scientific">Parabacteroides faecalis</name>
    <dbReference type="NCBI Taxonomy" id="2924040"/>
    <lineage>
        <taxon>Bacteria</taxon>
        <taxon>Pseudomonadati</taxon>
        <taxon>Bacteroidota</taxon>
        <taxon>Bacteroidia</taxon>
        <taxon>Bacteroidales</taxon>
        <taxon>Tannerellaceae</taxon>
        <taxon>Parabacteroides</taxon>
    </lineage>
</organism>